<dbReference type="SUPFAM" id="SSF55486">
    <property type="entry name" value="Metalloproteases ('zincins'), catalytic domain"/>
    <property type="match status" value="1"/>
</dbReference>
<organism evidence="1 2">
    <name type="scientific">Flagellimonas zhangzhouensis</name>
    <dbReference type="NCBI Taxonomy" id="1073328"/>
    <lineage>
        <taxon>Bacteria</taxon>
        <taxon>Pseudomonadati</taxon>
        <taxon>Bacteroidota</taxon>
        <taxon>Flavobacteriia</taxon>
        <taxon>Flavobacteriales</taxon>
        <taxon>Flavobacteriaceae</taxon>
        <taxon>Flagellimonas</taxon>
    </lineage>
</organism>
<dbReference type="AlphaFoldDB" id="A0A1H2QRV8"/>
<name>A0A1H2QRV8_9FLAO</name>
<dbReference type="EMBL" id="FNMY01000001">
    <property type="protein sequence ID" value="SDW09902.1"/>
    <property type="molecule type" value="Genomic_DNA"/>
</dbReference>
<dbReference type="Gene3D" id="3.40.390.10">
    <property type="entry name" value="Collagenase (Catalytic Domain)"/>
    <property type="match status" value="1"/>
</dbReference>
<dbReference type="Pfam" id="PF12388">
    <property type="entry name" value="Peptidase_M57"/>
    <property type="match status" value="1"/>
</dbReference>
<protein>
    <submittedName>
        <fullName evidence="1">Dual-action HEIGH metallo-peptidase</fullName>
    </submittedName>
</protein>
<dbReference type="InterPro" id="IPR024653">
    <property type="entry name" value="Peptidase_M10/M27/M57"/>
</dbReference>
<sequence>MKKLFLISVSFFLILSCTKESQNLDESTQQFYESQIISNLLVEYEIPANDINLLQKLGFGGSIAKVFENHNTLTNENYISYIMEGDIELKANELSNHLPIQALEKTGSLTSQYRTTVIANPNNYTVAISSYPLLYGTINTGIQRAIQNYNNLNLGINFTLITATTAGARKNCSNDPNCILVSNFSGEGGLSGYPYNNGKPYNRIHLNTYLGDDFGTDVVEHVMTHELGHCIGLRHTDYFNRSISCGIGGNEGQGSYGAIHIPGTPQTFNIDINSIMKACFNDDETGEFTNYDIIALSNLW</sequence>
<dbReference type="Proteomes" id="UP000199592">
    <property type="component" value="Unassembled WGS sequence"/>
</dbReference>
<gene>
    <name evidence="1" type="ORF">SAMN04487892_0341</name>
</gene>
<dbReference type="RefSeq" id="WP_090294212.1">
    <property type="nucleotide sequence ID" value="NZ_FNKI01000002.1"/>
</dbReference>
<dbReference type="InterPro" id="IPR024079">
    <property type="entry name" value="MetalloPept_cat_dom_sf"/>
</dbReference>
<accession>A0A1H2QRV8</accession>
<dbReference type="OrthoDB" id="785995at2"/>
<keyword evidence="2" id="KW-1185">Reference proteome</keyword>
<dbReference type="PROSITE" id="PS51257">
    <property type="entry name" value="PROKAR_LIPOPROTEIN"/>
    <property type="match status" value="1"/>
</dbReference>
<reference evidence="2" key="1">
    <citation type="submission" date="2016-10" db="EMBL/GenBank/DDBJ databases">
        <authorList>
            <person name="Varghese N."/>
            <person name="Submissions S."/>
        </authorList>
    </citation>
    <scope>NUCLEOTIDE SEQUENCE [LARGE SCALE GENOMIC DNA]</scope>
    <source>
        <strain evidence="2">DSM 25030</strain>
    </source>
</reference>
<evidence type="ECO:0000313" key="1">
    <source>
        <dbReference type="EMBL" id="SDW09902.1"/>
    </source>
</evidence>
<dbReference type="STRING" id="1073328.SAMN05216294_1689"/>
<proteinExistence type="predicted"/>
<evidence type="ECO:0000313" key="2">
    <source>
        <dbReference type="Proteomes" id="UP000199592"/>
    </source>
</evidence>
<dbReference type="GO" id="GO:0008237">
    <property type="term" value="F:metallopeptidase activity"/>
    <property type="evidence" value="ECO:0007669"/>
    <property type="project" value="InterPro"/>
</dbReference>